<dbReference type="SMART" id="SM00398">
    <property type="entry name" value="HMG"/>
    <property type="match status" value="1"/>
</dbReference>
<dbReference type="Proteomes" id="UP000002630">
    <property type="component" value="Unassembled WGS sequence"/>
</dbReference>
<evidence type="ECO:0000313" key="6">
    <source>
        <dbReference type="Proteomes" id="UP000002630"/>
    </source>
</evidence>
<feature type="DNA-binding region" description="HMG box" evidence="2">
    <location>
        <begin position="234"/>
        <end position="299"/>
    </location>
</feature>
<dbReference type="GO" id="GO:0003677">
    <property type="term" value="F:DNA binding"/>
    <property type="evidence" value="ECO:0007669"/>
    <property type="project" value="UniProtKB-UniRule"/>
</dbReference>
<gene>
    <name evidence="5" type="ORF">Esi_0068_0016</name>
</gene>
<dbReference type="InParanoid" id="D7G5V4"/>
<keyword evidence="6" id="KW-1185">Reference proteome</keyword>
<dbReference type="AlphaFoldDB" id="D7G5V4"/>
<dbReference type="SUPFAM" id="SSF47095">
    <property type="entry name" value="HMG-box"/>
    <property type="match status" value="1"/>
</dbReference>
<feature type="region of interest" description="Disordered" evidence="3">
    <location>
        <begin position="197"/>
        <end position="236"/>
    </location>
</feature>
<reference evidence="5 6" key="1">
    <citation type="journal article" date="2010" name="Nature">
        <title>The Ectocarpus genome and the independent evolution of multicellularity in brown algae.</title>
        <authorList>
            <person name="Cock J.M."/>
            <person name="Sterck L."/>
            <person name="Rouze P."/>
            <person name="Scornet D."/>
            <person name="Allen A.E."/>
            <person name="Amoutzias G."/>
            <person name="Anthouard V."/>
            <person name="Artiguenave F."/>
            <person name="Aury J.M."/>
            <person name="Badger J.H."/>
            <person name="Beszteri B."/>
            <person name="Billiau K."/>
            <person name="Bonnet E."/>
            <person name="Bothwell J.H."/>
            <person name="Bowler C."/>
            <person name="Boyen C."/>
            <person name="Brownlee C."/>
            <person name="Carrano C.J."/>
            <person name="Charrier B."/>
            <person name="Cho G.Y."/>
            <person name="Coelho S.M."/>
            <person name="Collen J."/>
            <person name="Corre E."/>
            <person name="Da Silva C."/>
            <person name="Delage L."/>
            <person name="Delaroque N."/>
            <person name="Dittami S.M."/>
            <person name="Doulbeau S."/>
            <person name="Elias M."/>
            <person name="Farnham G."/>
            <person name="Gachon C.M."/>
            <person name="Gschloessl B."/>
            <person name="Heesch S."/>
            <person name="Jabbari K."/>
            <person name="Jubin C."/>
            <person name="Kawai H."/>
            <person name="Kimura K."/>
            <person name="Kloareg B."/>
            <person name="Kupper F.C."/>
            <person name="Lang D."/>
            <person name="Le Bail A."/>
            <person name="Leblanc C."/>
            <person name="Lerouge P."/>
            <person name="Lohr M."/>
            <person name="Lopez P.J."/>
            <person name="Martens C."/>
            <person name="Maumus F."/>
            <person name="Michel G."/>
            <person name="Miranda-Saavedra D."/>
            <person name="Morales J."/>
            <person name="Moreau H."/>
            <person name="Motomura T."/>
            <person name="Nagasato C."/>
            <person name="Napoli C.A."/>
            <person name="Nelson D.R."/>
            <person name="Nyvall-Collen P."/>
            <person name="Peters A.F."/>
            <person name="Pommier C."/>
            <person name="Potin P."/>
            <person name="Poulain J."/>
            <person name="Quesneville H."/>
            <person name="Read B."/>
            <person name="Rensing S.A."/>
            <person name="Ritter A."/>
            <person name="Rousvoal S."/>
            <person name="Samanta M."/>
            <person name="Samson G."/>
            <person name="Schroeder D.C."/>
            <person name="Segurens B."/>
            <person name="Strittmatter M."/>
            <person name="Tonon T."/>
            <person name="Tregear J.W."/>
            <person name="Valentin K."/>
            <person name="von Dassow P."/>
            <person name="Yamagishi T."/>
            <person name="Van de Peer Y."/>
            <person name="Wincker P."/>
        </authorList>
    </citation>
    <scope>NUCLEOTIDE SEQUENCE [LARGE SCALE GENOMIC DNA]</scope>
    <source>
        <strain evidence="6">Ec32 / CCAP1310/4</strain>
    </source>
</reference>
<dbReference type="InterPro" id="IPR050342">
    <property type="entry name" value="HMGB"/>
</dbReference>
<accession>D7G5V4</accession>
<dbReference type="InterPro" id="IPR036910">
    <property type="entry name" value="HMG_box_dom_sf"/>
</dbReference>
<dbReference type="Pfam" id="PF09011">
    <property type="entry name" value="HMG_box_2"/>
    <property type="match status" value="1"/>
</dbReference>
<dbReference type="PANTHER" id="PTHR48112:SF22">
    <property type="entry name" value="MITOCHONDRIAL TRANSCRIPTION FACTOR A, ISOFORM B"/>
    <property type="match status" value="1"/>
</dbReference>
<keyword evidence="2" id="KW-0539">Nucleus</keyword>
<evidence type="ECO:0000313" key="5">
    <source>
        <dbReference type="EMBL" id="CBJ27392.1"/>
    </source>
</evidence>
<dbReference type="PROSITE" id="PS50118">
    <property type="entry name" value="HMG_BOX_2"/>
    <property type="match status" value="1"/>
</dbReference>
<dbReference type="EMBL" id="FN649760">
    <property type="protein sequence ID" value="CBJ27392.1"/>
    <property type="molecule type" value="Genomic_DNA"/>
</dbReference>
<sequence length="313" mass="34109">MQGSNTNGVLPIGFADSIRKAGCLFLNSTLGAVEGLSEVKDLAGIDTSRIFAFDGRHAAILVTEDCTRVFCQQISAGLYDLGVSIEPRPDWQDILDAAASSLIPDGVGSNACGAVGGMEPLFNALPLWASVVHVAPHRVSVHQRSSDGVTDGVAFQHSLVNGDGGLVSTAKEEMYHNSVQDAFVIFNTHPSGSTRFVEHSQALTSGHTRSSEARRMVPKKTSPPRRKRKDPNRPRGYVSAFNFFVKDKRSAYVRDAQGVSPGNNNEVNKMLGQAWKELTTEEKNCYQARSDVDKCRYLKRGITPFGRSRGIRR</sequence>
<evidence type="ECO:0000256" key="1">
    <source>
        <dbReference type="ARBA" id="ARBA00023125"/>
    </source>
</evidence>
<name>D7G5V4_ECTSI</name>
<dbReference type="STRING" id="2880.D7G5V4"/>
<evidence type="ECO:0000259" key="4">
    <source>
        <dbReference type="PROSITE" id="PS50118"/>
    </source>
</evidence>
<evidence type="ECO:0000256" key="2">
    <source>
        <dbReference type="PROSITE-ProRule" id="PRU00267"/>
    </source>
</evidence>
<dbReference type="Gene3D" id="1.10.30.10">
    <property type="entry name" value="High mobility group box domain"/>
    <property type="match status" value="1"/>
</dbReference>
<feature type="domain" description="HMG box" evidence="4">
    <location>
        <begin position="234"/>
        <end position="299"/>
    </location>
</feature>
<proteinExistence type="predicted"/>
<evidence type="ECO:0000256" key="3">
    <source>
        <dbReference type="SAM" id="MobiDB-lite"/>
    </source>
</evidence>
<organism evidence="5 6">
    <name type="scientific">Ectocarpus siliculosus</name>
    <name type="common">Brown alga</name>
    <name type="synonym">Conferva siliculosa</name>
    <dbReference type="NCBI Taxonomy" id="2880"/>
    <lineage>
        <taxon>Eukaryota</taxon>
        <taxon>Sar</taxon>
        <taxon>Stramenopiles</taxon>
        <taxon>Ochrophyta</taxon>
        <taxon>PX clade</taxon>
        <taxon>Phaeophyceae</taxon>
        <taxon>Ectocarpales</taxon>
        <taxon>Ectocarpaceae</taxon>
        <taxon>Ectocarpus</taxon>
    </lineage>
</organism>
<protein>
    <recommendedName>
        <fullName evidence="4">HMG box domain-containing protein</fullName>
    </recommendedName>
</protein>
<dbReference type="OrthoDB" id="338531at2759"/>
<dbReference type="GO" id="GO:0005634">
    <property type="term" value="C:nucleus"/>
    <property type="evidence" value="ECO:0007669"/>
    <property type="project" value="UniProtKB-UniRule"/>
</dbReference>
<dbReference type="InterPro" id="IPR009071">
    <property type="entry name" value="HMG_box_dom"/>
</dbReference>
<keyword evidence="1 2" id="KW-0238">DNA-binding</keyword>
<feature type="compositionally biased region" description="Basic residues" evidence="3">
    <location>
        <begin position="216"/>
        <end position="230"/>
    </location>
</feature>
<dbReference type="PANTHER" id="PTHR48112">
    <property type="entry name" value="HIGH MOBILITY GROUP PROTEIN DSP1"/>
    <property type="match status" value="1"/>
</dbReference>